<dbReference type="PANTHER" id="PTHR41786">
    <property type="entry name" value="MOTILITY ACCESSORY FACTOR MAF"/>
    <property type="match status" value="1"/>
</dbReference>
<dbReference type="EMBL" id="CP078093">
    <property type="protein sequence ID" value="QXM05172.1"/>
    <property type="molecule type" value="Genomic_DNA"/>
</dbReference>
<dbReference type="InterPro" id="IPR002826">
    <property type="entry name" value="MptE-like"/>
</dbReference>
<evidence type="ECO:0000259" key="2">
    <source>
        <dbReference type="Pfam" id="PF01973"/>
    </source>
</evidence>
<evidence type="ECO:0000313" key="4">
    <source>
        <dbReference type="EMBL" id="QXM05172.1"/>
    </source>
</evidence>
<sequence>MDNQQLLLNIELLKKHGYTEEIIKNPILDIEKNNQGYDNLRYQTEDGKKIYIHSKYNMQREWKSLEKDLNLEERDAIYIVYGLGLGYHIKELKKKISSRSYIYVIEKNLDIVSTYMRTQNFLEIATGNIFFFFGSDEEILTRINQKIFAFNVMPLFGNLTNLILPSYKNIYGNWINEMQRKIFDTIRHAYFMLGNDMEDTIIGIKNNLENINTLLESPSIELLKNAYSNKPVIIVAAGPSLDKNIHELKKLQGKALIIATDAVLSTLKKYEIVPDGVVTIERMLLTYEKFYKDKEINPKTVFIGPTVVRPEIFSTLKDNKKLICLKQGEKINEWINNDILGENRLLSMGTSCAHIAFSFAKYIGANPIIFIGQDLAYTKDGVTHSNDVEIKNKVDTTNNQQITFVKGIDGEMLPTSHAFKQFLTWFELEIGKDNGTREYIDATEGGAYISGTKIMTLKETIEKYCNEKVIPLHEKVPKSEKSEEKYDRAIIEVEKLIEKFQQIKKEANLQILRLDKLQTKVIRNKKDFKMKDKEKIYKVLNQGKEIEDLILKHDIARTLFQAPFMMAATKVRMLGNEASYENMKENVQIQKKMVASFIVGCYSVIEVLIDVLQKMKKE</sequence>
<dbReference type="PANTHER" id="PTHR41786:SF1">
    <property type="entry name" value="6-HYDROXYMETHYLPTERIN DIPHOSPHOKINASE MPTE-LIKE DOMAIN-CONTAINING PROTEIN"/>
    <property type="match status" value="1"/>
</dbReference>
<organism evidence="4 5">
    <name type="scientific">Crassaminicella indica</name>
    <dbReference type="NCBI Taxonomy" id="2855394"/>
    <lineage>
        <taxon>Bacteria</taxon>
        <taxon>Bacillati</taxon>
        <taxon>Bacillota</taxon>
        <taxon>Clostridia</taxon>
        <taxon>Eubacteriales</taxon>
        <taxon>Clostridiaceae</taxon>
        <taxon>Crassaminicella</taxon>
    </lineage>
</organism>
<protein>
    <submittedName>
        <fullName evidence="4">DUF115 domain-containing protein</fullName>
    </submittedName>
</protein>
<gene>
    <name evidence="4" type="ORF">KVH43_07140</name>
</gene>
<evidence type="ECO:0000313" key="5">
    <source>
        <dbReference type="Proteomes" id="UP000886818"/>
    </source>
</evidence>
<keyword evidence="5" id="KW-1185">Reference proteome</keyword>
<dbReference type="Proteomes" id="UP000886818">
    <property type="component" value="Chromosome"/>
</dbReference>
<name>A0ABX8R812_9CLOT</name>
<feature type="domain" description="Glycosyltransferase Maf N-terminal" evidence="3">
    <location>
        <begin position="41"/>
        <end position="125"/>
    </location>
</feature>
<feature type="domain" description="6-hydroxymethylpterin diphosphokinase MptE-like" evidence="2">
    <location>
        <begin position="205"/>
        <end position="380"/>
    </location>
</feature>
<feature type="coiled-coil region" evidence="1">
    <location>
        <begin position="479"/>
        <end position="510"/>
    </location>
</feature>
<proteinExistence type="predicted"/>
<dbReference type="Pfam" id="PF20157">
    <property type="entry name" value="Maf_flag10_N"/>
    <property type="match status" value="1"/>
</dbReference>
<dbReference type="RefSeq" id="WP_218281872.1">
    <property type="nucleotide sequence ID" value="NZ_CP078093.1"/>
</dbReference>
<accession>A0ABX8R812</accession>
<evidence type="ECO:0000256" key="1">
    <source>
        <dbReference type="SAM" id="Coils"/>
    </source>
</evidence>
<evidence type="ECO:0000259" key="3">
    <source>
        <dbReference type="Pfam" id="PF20157"/>
    </source>
</evidence>
<dbReference type="Pfam" id="PF01973">
    <property type="entry name" value="MptE-like"/>
    <property type="match status" value="1"/>
</dbReference>
<dbReference type="InterPro" id="IPR045376">
    <property type="entry name" value="Maf_N"/>
</dbReference>
<reference evidence="4" key="1">
    <citation type="submission" date="2021-07" db="EMBL/GenBank/DDBJ databases">
        <title>Complete genome sequence of Crassaminicella sp. 143-21, isolated from a deep-sea hydrothermal vent.</title>
        <authorList>
            <person name="Li X."/>
        </authorList>
    </citation>
    <scope>NUCLEOTIDE SEQUENCE</scope>
    <source>
        <strain evidence="4">143-21</strain>
    </source>
</reference>
<keyword evidence="1" id="KW-0175">Coiled coil</keyword>